<evidence type="ECO:0000313" key="2">
    <source>
        <dbReference type="EMBL" id="CBY24536.1"/>
    </source>
</evidence>
<sequence length="317" mass="37222">MSRSSHYSSGKYAKPLSSDDSTKRLKPTKYRLNGMPIEEPIIKPKIQKAGMNIQSAFDRHKTLVNNYLSYHGSAGRKAMRLDKSKFKRDIDVVQENHKFLWEDGDGDEQNPKSLSWEQRIAKKYWDKLFKEYAITDLTYYKKNRIAFRWRIEKEVIDGKGQFICAQKKTCSETEGLRTWEVPFGYAEDDKKKMALVKVRLCAECSAKLNHNTKYTEIRRAQNRVALLQEQQEQLTKEQNMLARKKRKAEEEEKVKSDPDAAKKRKTDKEIKQKIKDDEEALGDEEADPDAIWSKPADVDEEKTKEQEYDEFFQDLFL</sequence>
<feature type="compositionally biased region" description="Basic and acidic residues" evidence="1">
    <location>
        <begin position="247"/>
        <end position="276"/>
    </location>
</feature>
<dbReference type="GO" id="GO:0016791">
    <property type="term" value="F:phosphatase activity"/>
    <property type="evidence" value="ECO:0007669"/>
    <property type="project" value="TreeGrafter"/>
</dbReference>
<feature type="compositionally biased region" description="Acidic residues" evidence="1">
    <location>
        <begin position="277"/>
        <end position="288"/>
    </location>
</feature>
<evidence type="ECO:0000313" key="3">
    <source>
        <dbReference type="Proteomes" id="UP000001307"/>
    </source>
</evidence>
<feature type="region of interest" description="Disordered" evidence="1">
    <location>
        <begin position="1"/>
        <end position="29"/>
    </location>
</feature>
<dbReference type="FunCoup" id="E4XFZ6">
    <property type="interactions" value="278"/>
</dbReference>
<dbReference type="InParanoid" id="E4XFZ6"/>
<keyword evidence="3" id="KW-1185">Reference proteome</keyword>
<gene>
    <name evidence="2" type="ORF">GSOID_T00010404001</name>
</gene>
<dbReference type="InterPro" id="IPR019129">
    <property type="entry name" value="Folate-sensitive_fs_Fra10Ac1"/>
</dbReference>
<dbReference type="Pfam" id="PF09725">
    <property type="entry name" value="Fra10Ac1"/>
    <property type="match status" value="1"/>
</dbReference>
<dbReference type="Proteomes" id="UP000001307">
    <property type="component" value="Unassembled WGS sequence"/>
</dbReference>
<dbReference type="EMBL" id="FN653046">
    <property type="protein sequence ID" value="CBY24536.1"/>
    <property type="molecule type" value="Genomic_DNA"/>
</dbReference>
<evidence type="ECO:0000256" key="1">
    <source>
        <dbReference type="SAM" id="MobiDB-lite"/>
    </source>
</evidence>
<dbReference type="PANTHER" id="PTHR11567:SF25">
    <property type="entry name" value="PROTEIN FRA10AC1"/>
    <property type="match status" value="1"/>
</dbReference>
<organism evidence="2">
    <name type="scientific">Oikopleura dioica</name>
    <name type="common">Tunicate</name>
    <dbReference type="NCBI Taxonomy" id="34765"/>
    <lineage>
        <taxon>Eukaryota</taxon>
        <taxon>Metazoa</taxon>
        <taxon>Chordata</taxon>
        <taxon>Tunicata</taxon>
        <taxon>Appendicularia</taxon>
        <taxon>Copelata</taxon>
        <taxon>Oikopleuridae</taxon>
        <taxon>Oikopleura</taxon>
    </lineage>
</organism>
<evidence type="ECO:0008006" key="4">
    <source>
        <dbReference type="Google" id="ProtNLM"/>
    </source>
</evidence>
<dbReference type="PANTHER" id="PTHR11567">
    <property type="entry name" value="ACID PHOSPHATASE-RELATED"/>
    <property type="match status" value="1"/>
</dbReference>
<proteinExistence type="predicted"/>
<dbReference type="AlphaFoldDB" id="E4XFZ6"/>
<name>E4XFZ6_OIKDI</name>
<accession>E4XFZ6</accession>
<dbReference type="OrthoDB" id="197967at2759"/>
<reference evidence="2" key="1">
    <citation type="journal article" date="2010" name="Science">
        <title>Plasticity of animal genome architecture unmasked by rapid evolution of a pelagic tunicate.</title>
        <authorList>
            <person name="Denoeud F."/>
            <person name="Henriet S."/>
            <person name="Mungpakdee S."/>
            <person name="Aury J.M."/>
            <person name="Da Silva C."/>
            <person name="Brinkmann H."/>
            <person name="Mikhaleva J."/>
            <person name="Olsen L.C."/>
            <person name="Jubin C."/>
            <person name="Canestro C."/>
            <person name="Bouquet J.M."/>
            <person name="Danks G."/>
            <person name="Poulain J."/>
            <person name="Campsteijn C."/>
            <person name="Adamski M."/>
            <person name="Cross I."/>
            <person name="Yadetie F."/>
            <person name="Muffato M."/>
            <person name="Louis A."/>
            <person name="Butcher S."/>
            <person name="Tsagkogeorga G."/>
            <person name="Konrad A."/>
            <person name="Singh S."/>
            <person name="Jensen M.F."/>
            <person name="Cong E.H."/>
            <person name="Eikeseth-Otteraa H."/>
            <person name="Noel B."/>
            <person name="Anthouard V."/>
            <person name="Porcel B.M."/>
            <person name="Kachouri-Lafond R."/>
            <person name="Nishino A."/>
            <person name="Ugolini M."/>
            <person name="Chourrout P."/>
            <person name="Nishida H."/>
            <person name="Aasland R."/>
            <person name="Huzurbazar S."/>
            <person name="Westhof E."/>
            <person name="Delsuc F."/>
            <person name="Lehrach H."/>
            <person name="Reinhardt R."/>
            <person name="Weissenbach J."/>
            <person name="Roy S.W."/>
            <person name="Artiguenave F."/>
            <person name="Postlethwait J.H."/>
            <person name="Manak J.R."/>
            <person name="Thompson E.M."/>
            <person name="Jaillon O."/>
            <person name="Du Pasquier L."/>
            <person name="Boudinot P."/>
            <person name="Liberles D.A."/>
            <person name="Volff J.N."/>
            <person name="Philippe H."/>
            <person name="Lenhard B."/>
            <person name="Roest Crollius H."/>
            <person name="Wincker P."/>
            <person name="Chourrout D."/>
        </authorList>
    </citation>
    <scope>NUCLEOTIDE SEQUENCE [LARGE SCALE GENOMIC DNA]</scope>
</reference>
<dbReference type="InterPro" id="IPR050645">
    <property type="entry name" value="Histidine_acid_phosphatase"/>
</dbReference>
<protein>
    <recommendedName>
        <fullName evidence="4">Protein FRA10AC1</fullName>
    </recommendedName>
</protein>
<feature type="region of interest" description="Disordered" evidence="1">
    <location>
        <begin position="237"/>
        <end position="305"/>
    </location>
</feature>